<evidence type="ECO:0000313" key="2">
    <source>
        <dbReference type="EMBL" id="CAE8719945.1"/>
    </source>
</evidence>
<sequence length="105" mass="10460">MHGNAGLVAREARGWLDGAGDAGGASAIHGYGAANGGSLSAREFGTGWHSQSPAPGGGSLTGQQNAHGLESHGTQQGGSRGAAEGHHLFNGRYSWGADSRCVYSA</sequence>
<protein>
    <submittedName>
        <fullName evidence="2">Uncharacterized protein</fullName>
    </submittedName>
</protein>
<dbReference type="AlphaFoldDB" id="A0A813L847"/>
<comment type="caution">
    <text evidence="2">The sequence shown here is derived from an EMBL/GenBank/DDBJ whole genome shotgun (WGS) entry which is preliminary data.</text>
</comment>
<dbReference type="Proteomes" id="UP000626109">
    <property type="component" value="Unassembled WGS sequence"/>
</dbReference>
<proteinExistence type="predicted"/>
<organism evidence="2 3">
    <name type="scientific">Polarella glacialis</name>
    <name type="common">Dinoflagellate</name>
    <dbReference type="NCBI Taxonomy" id="89957"/>
    <lineage>
        <taxon>Eukaryota</taxon>
        <taxon>Sar</taxon>
        <taxon>Alveolata</taxon>
        <taxon>Dinophyceae</taxon>
        <taxon>Suessiales</taxon>
        <taxon>Suessiaceae</taxon>
        <taxon>Polarella</taxon>
    </lineage>
</organism>
<accession>A0A813L847</accession>
<name>A0A813L847_POLGL</name>
<feature type="region of interest" description="Disordered" evidence="1">
    <location>
        <begin position="42"/>
        <end position="92"/>
    </location>
</feature>
<reference evidence="2" key="1">
    <citation type="submission" date="2021-02" db="EMBL/GenBank/DDBJ databases">
        <authorList>
            <person name="Dougan E. K."/>
            <person name="Rhodes N."/>
            <person name="Thang M."/>
            <person name="Chan C."/>
        </authorList>
    </citation>
    <scope>NUCLEOTIDE SEQUENCE</scope>
</reference>
<evidence type="ECO:0000256" key="1">
    <source>
        <dbReference type="SAM" id="MobiDB-lite"/>
    </source>
</evidence>
<evidence type="ECO:0000313" key="3">
    <source>
        <dbReference type="Proteomes" id="UP000626109"/>
    </source>
</evidence>
<dbReference type="EMBL" id="CAJNNW010033699">
    <property type="protein sequence ID" value="CAE8719945.1"/>
    <property type="molecule type" value="Genomic_DNA"/>
</dbReference>
<gene>
    <name evidence="2" type="ORF">PGLA2088_LOCUS40996</name>
</gene>